<sequence length="162" mass="16417">MIRPEGPQDAPAIATLITEAFLTAAHADGNEAEIVARLRAEGGLLLSLVSEGPNGIQGHIAASPCSVGGQTGWACIAPLAVDPAQQRSGIGTALIGAALAQLSRLSVGGVVIVGDPVYYGRFGFAADPAIFAPDIPPDYVLTRRCASTAAGALRFHAAFGLD</sequence>
<evidence type="ECO:0000313" key="3">
    <source>
        <dbReference type="Proteomes" id="UP000679352"/>
    </source>
</evidence>
<dbReference type="Gene3D" id="3.40.630.30">
    <property type="match status" value="1"/>
</dbReference>
<reference evidence="2" key="1">
    <citation type="submission" date="2021-06" db="EMBL/GenBank/DDBJ databases">
        <title>Direct submission.</title>
        <authorList>
            <person name="Lee C.-S."/>
            <person name="Jin L."/>
        </authorList>
    </citation>
    <scope>NUCLEOTIDE SEQUENCE</scope>
    <source>
        <strain evidence="2">Con5</strain>
    </source>
</reference>
<dbReference type="EMBL" id="CP076361">
    <property type="protein sequence ID" value="QWK89899.1"/>
    <property type="molecule type" value="Genomic_DNA"/>
</dbReference>
<dbReference type="PROSITE" id="PS51186">
    <property type="entry name" value="GNAT"/>
    <property type="match status" value="1"/>
</dbReference>
<name>A0A975S098_9RHOB</name>
<proteinExistence type="predicted"/>
<dbReference type="KEGG" id="gfu:KM031_13820"/>
<organism evidence="2 3">
    <name type="scientific">Gemmobacter fulvus</name>
    <dbReference type="NCBI Taxonomy" id="2840474"/>
    <lineage>
        <taxon>Bacteria</taxon>
        <taxon>Pseudomonadati</taxon>
        <taxon>Pseudomonadota</taxon>
        <taxon>Alphaproteobacteria</taxon>
        <taxon>Rhodobacterales</taxon>
        <taxon>Paracoccaceae</taxon>
        <taxon>Gemmobacter</taxon>
    </lineage>
</organism>
<dbReference type="InterPro" id="IPR016181">
    <property type="entry name" value="Acyl_CoA_acyltransferase"/>
</dbReference>
<dbReference type="Pfam" id="PF00583">
    <property type="entry name" value="Acetyltransf_1"/>
    <property type="match status" value="1"/>
</dbReference>
<dbReference type="CDD" id="cd04301">
    <property type="entry name" value="NAT_SF"/>
    <property type="match status" value="1"/>
</dbReference>
<evidence type="ECO:0000259" key="1">
    <source>
        <dbReference type="PROSITE" id="PS51186"/>
    </source>
</evidence>
<dbReference type="Proteomes" id="UP000679352">
    <property type="component" value="Chromosome"/>
</dbReference>
<dbReference type="GO" id="GO:0016747">
    <property type="term" value="F:acyltransferase activity, transferring groups other than amino-acyl groups"/>
    <property type="evidence" value="ECO:0007669"/>
    <property type="project" value="InterPro"/>
</dbReference>
<dbReference type="RefSeq" id="WP_215506931.1">
    <property type="nucleotide sequence ID" value="NZ_CP076361.1"/>
</dbReference>
<accession>A0A975S098</accession>
<dbReference type="SUPFAM" id="SSF55729">
    <property type="entry name" value="Acyl-CoA N-acyltransferases (Nat)"/>
    <property type="match status" value="1"/>
</dbReference>
<feature type="domain" description="N-acetyltransferase" evidence="1">
    <location>
        <begin position="1"/>
        <end position="146"/>
    </location>
</feature>
<keyword evidence="3" id="KW-1185">Reference proteome</keyword>
<gene>
    <name evidence="2" type="ORF">KM031_13820</name>
</gene>
<protein>
    <submittedName>
        <fullName evidence="2">N-acetyltransferase</fullName>
    </submittedName>
</protein>
<evidence type="ECO:0000313" key="2">
    <source>
        <dbReference type="EMBL" id="QWK89899.1"/>
    </source>
</evidence>
<dbReference type="AlphaFoldDB" id="A0A975S098"/>
<dbReference type="InterPro" id="IPR000182">
    <property type="entry name" value="GNAT_dom"/>
</dbReference>